<dbReference type="Proteomes" id="UP000039865">
    <property type="component" value="Unassembled WGS sequence"/>
</dbReference>
<dbReference type="PANTHER" id="PTHR20981">
    <property type="entry name" value="60S RIBOSOMAL PROTEIN L21"/>
    <property type="match status" value="1"/>
</dbReference>
<dbReference type="PROSITE" id="PS01171">
    <property type="entry name" value="RIBOSOMAL_L21E"/>
    <property type="match status" value="1"/>
</dbReference>
<dbReference type="SUPFAM" id="SSF50104">
    <property type="entry name" value="Translation proteins SH3-like domain"/>
    <property type="match status" value="1"/>
</dbReference>
<dbReference type="FunCoup" id="A0A078ABW8">
    <property type="interactions" value="452"/>
</dbReference>
<proteinExistence type="inferred from homology"/>
<dbReference type="OrthoDB" id="307981at2759"/>
<sequence>MPHAHGYRARTRHLFSKSFRNHGPVHLSKILEVYKKGDFVDVIADGSIHKGMPHKFYHGKTGKVFDVNQHAVGVIVNKQVRGRIVPKRIHVRIEHVRRSECREAFKRRVRENDAKKQEAKLQGKKVFTKRINVQPREAHTIDVTKTSVEFMNAFKHRDLF</sequence>
<name>A0A078ABW8_STYLE</name>
<evidence type="ECO:0000256" key="1">
    <source>
        <dbReference type="ARBA" id="ARBA00008427"/>
    </source>
</evidence>
<dbReference type="InterPro" id="IPR008991">
    <property type="entry name" value="Translation_prot_SH3-like_sf"/>
</dbReference>
<dbReference type="InterPro" id="IPR018259">
    <property type="entry name" value="Ribosomal_eL21_CS"/>
</dbReference>
<dbReference type="Gene3D" id="2.30.30.70">
    <property type="entry name" value="Ribosomal protein L21"/>
    <property type="match status" value="1"/>
</dbReference>
<accession>A0A078ABW8</accession>
<dbReference type="GO" id="GO:0006412">
    <property type="term" value="P:translation"/>
    <property type="evidence" value="ECO:0007669"/>
    <property type="project" value="InterPro"/>
</dbReference>
<evidence type="ECO:0000313" key="5">
    <source>
        <dbReference type="Proteomes" id="UP000039865"/>
    </source>
</evidence>
<dbReference type="Pfam" id="PF01157">
    <property type="entry name" value="Ribosomal_L21e"/>
    <property type="match status" value="1"/>
</dbReference>
<dbReference type="EMBL" id="CCKQ01008342">
    <property type="protein sequence ID" value="CDW79790.1"/>
    <property type="molecule type" value="Genomic_DNA"/>
</dbReference>
<dbReference type="GO" id="GO:1990904">
    <property type="term" value="C:ribonucleoprotein complex"/>
    <property type="evidence" value="ECO:0007669"/>
    <property type="project" value="UniProtKB-KW"/>
</dbReference>
<keyword evidence="5" id="KW-1185">Reference proteome</keyword>
<evidence type="ECO:0000256" key="3">
    <source>
        <dbReference type="ARBA" id="ARBA00023274"/>
    </source>
</evidence>
<dbReference type="OMA" id="INYGDYV"/>
<evidence type="ECO:0000313" key="4">
    <source>
        <dbReference type="EMBL" id="CDW79790.1"/>
    </source>
</evidence>
<dbReference type="InParanoid" id="A0A078ABW8"/>
<dbReference type="GO" id="GO:0003735">
    <property type="term" value="F:structural constituent of ribosome"/>
    <property type="evidence" value="ECO:0007669"/>
    <property type="project" value="InterPro"/>
</dbReference>
<dbReference type="GO" id="GO:0005840">
    <property type="term" value="C:ribosome"/>
    <property type="evidence" value="ECO:0007669"/>
    <property type="project" value="UniProtKB-KW"/>
</dbReference>
<gene>
    <name evidence="4" type="primary">Contig2773.g2973</name>
    <name evidence="4" type="ORF">STYLEM_8782</name>
</gene>
<dbReference type="FunFam" id="2.30.30.70:FF:000001">
    <property type="entry name" value="60S ribosomal protein L21"/>
    <property type="match status" value="1"/>
</dbReference>
<evidence type="ECO:0000256" key="2">
    <source>
        <dbReference type="ARBA" id="ARBA00022980"/>
    </source>
</evidence>
<dbReference type="InterPro" id="IPR001147">
    <property type="entry name" value="Ribosomal_eL21"/>
</dbReference>
<dbReference type="Gene3D" id="6.10.250.3260">
    <property type="match status" value="1"/>
</dbReference>
<comment type="similarity">
    <text evidence="1">Belongs to the eukaryotic ribosomal protein eL21 family.</text>
</comment>
<dbReference type="AlphaFoldDB" id="A0A078ABW8"/>
<organism evidence="4 5">
    <name type="scientific">Stylonychia lemnae</name>
    <name type="common">Ciliate</name>
    <dbReference type="NCBI Taxonomy" id="5949"/>
    <lineage>
        <taxon>Eukaryota</taxon>
        <taxon>Sar</taxon>
        <taxon>Alveolata</taxon>
        <taxon>Ciliophora</taxon>
        <taxon>Intramacronucleata</taxon>
        <taxon>Spirotrichea</taxon>
        <taxon>Stichotrichia</taxon>
        <taxon>Sporadotrichida</taxon>
        <taxon>Oxytrichidae</taxon>
        <taxon>Stylonychinae</taxon>
        <taxon>Stylonychia</taxon>
    </lineage>
</organism>
<keyword evidence="2 4" id="KW-0689">Ribosomal protein</keyword>
<protein>
    <submittedName>
        <fullName evidence="4">Ribosomal protein l21</fullName>
    </submittedName>
</protein>
<keyword evidence="3" id="KW-0687">Ribonucleoprotein</keyword>
<reference evidence="4 5" key="1">
    <citation type="submission" date="2014-06" db="EMBL/GenBank/DDBJ databases">
        <authorList>
            <person name="Swart Estienne"/>
        </authorList>
    </citation>
    <scope>NUCLEOTIDE SEQUENCE [LARGE SCALE GENOMIC DNA]</scope>
    <source>
        <strain evidence="4 5">130c</strain>
    </source>
</reference>
<dbReference type="InterPro" id="IPR036948">
    <property type="entry name" value="Ribosomal_eL21_sf"/>
</dbReference>